<evidence type="ECO:0000313" key="7">
    <source>
        <dbReference type="Proteomes" id="UP000051236"/>
    </source>
</evidence>
<proteinExistence type="predicted"/>
<dbReference type="Pfam" id="PF13535">
    <property type="entry name" value="ATP-grasp_4"/>
    <property type="match status" value="1"/>
</dbReference>
<evidence type="ECO:0000256" key="1">
    <source>
        <dbReference type="ARBA" id="ARBA00022598"/>
    </source>
</evidence>
<reference evidence="6 7" key="1">
    <citation type="journal article" date="2015" name="Genome Announc.">
        <title>Expanding the biotechnology potential of lactobacilli through comparative genomics of 213 strains and associated genera.</title>
        <authorList>
            <person name="Sun Z."/>
            <person name="Harris H.M."/>
            <person name="McCann A."/>
            <person name="Guo C."/>
            <person name="Argimon S."/>
            <person name="Zhang W."/>
            <person name="Yang X."/>
            <person name="Jeffery I.B."/>
            <person name="Cooney J.C."/>
            <person name="Kagawa T.F."/>
            <person name="Liu W."/>
            <person name="Song Y."/>
            <person name="Salvetti E."/>
            <person name="Wrobel A."/>
            <person name="Rasinkangas P."/>
            <person name="Parkhill J."/>
            <person name="Rea M.C."/>
            <person name="O'Sullivan O."/>
            <person name="Ritari J."/>
            <person name="Douillard F.P."/>
            <person name="Paul Ross R."/>
            <person name="Yang R."/>
            <person name="Briner A.E."/>
            <person name="Felis G.E."/>
            <person name="de Vos W.M."/>
            <person name="Barrangou R."/>
            <person name="Klaenhammer T.R."/>
            <person name="Caufield P.W."/>
            <person name="Cui Y."/>
            <person name="Zhang H."/>
            <person name="O'Toole P.W."/>
        </authorList>
    </citation>
    <scope>NUCLEOTIDE SEQUENCE [LARGE SCALE GENOMIC DNA]</scope>
    <source>
        <strain evidence="6 7">DSM 18527</strain>
    </source>
</reference>
<dbReference type="SUPFAM" id="SSF56059">
    <property type="entry name" value="Glutathione synthetase ATP-binding domain-like"/>
    <property type="match status" value="1"/>
</dbReference>
<keyword evidence="2 4" id="KW-0547">Nucleotide-binding</keyword>
<sequence>MICKPINEAGSLDVLYIKDNTDLGEVKGLLKKYDQIDIEEFIKGRLFHVDGVISKRKIAFVSVSMYLTNDGKSTTLFNQQSDSLDVTRTFSDFTINQNSEEFKNLASETNKLLEDPTFDNGTVHIEYIIDTNGKAYFIEMGSRTGGMMIANTIEHKFGFVMNEASFKLQANIPFNFPDKKIDSEYGYMTILPENNKLIKFNEEIIRENPDVIQLESNAVIGHDYQLATESTSRIGTILFSAKNVADVKNKINNLTQLIDKNIVWST</sequence>
<dbReference type="InterPro" id="IPR052032">
    <property type="entry name" value="ATP-dep_AA_Ligase"/>
</dbReference>
<keyword evidence="1" id="KW-0436">Ligase</keyword>
<dbReference type="PATRIC" id="fig|1423734.3.peg.1972"/>
<gene>
    <name evidence="6" type="ORF">FC83_GL001949</name>
</gene>
<dbReference type="GO" id="GO:0046872">
    <property type="term" value="F:metal ion binding"/>
    <property type="evidence" value="ECO:0007669"/>
    <property type="project" value="InterPro"/>
</dbReference>
<feature type="domain" description="ATP-grasp" evidence="5">
    <location>
        <begin position="100"/>
        <end position="170"/>
    </location>
</feature>
<name>X0PME7_9LACO</name>
<evidence type="ECO:0000256" key="3">
    <source>
        <dbReference type="ARBA" id="ARBA00022840"/>
    </source>
</evidence>
<accession>X0PME7</accession>
<evidence type="ECO:0000259" key="5">
    <source>
        <dbReference type="PROSITE" id="PS50975"/>
    </source>
</evidence>
<keyword evidence="7" id="KW-1185">Reference proteome</keyword>
<dbReference type="Gene3D" id="3.30.470.20">
    <property type="entry name" value="ATP-grasp fold, B domain"/>
    <property type="match status" value="1"/>
</dbReference>
<keyword evidence="3 4" id="KW-0067">ATP-binding</keyword>
<evidence type="ECO:0000313" key="6">
    <source>
        <dbReference type="EMBL" id="KRM34812.1"/>
    </source>
</evidence>
<comment type="caution">
    <text evidence="6">The sequence shown here is derived from an EMBL/GenBank/DDBJ whole genome shotgun (WGS) entry which is preliminary data.</text>
</comment>
<evidence type="ECO:0000256" key="2">
    <source>
        <dbReference type="ARBA" id="ARBA00022741"/>
    </source>
</evidence>
<dbReference type="InterPro" id="IPR011761">
    <property type="entry name" value="ATP-grasp"/>
</dbReference>
<dbReference type="PANTHER" id="PTHR43585">
    <property type="entry name" value="FUMIPYRROLE BIOSYNTHESIS PROTEIN C"/>
    <property type="match status" value="1"/>
</dbReference>
<dbReference type="AlphaFoldDB" id="X0PME7"/>
<dbReference type="PANTHER" id="PTHR43585:SF2">
    <property type="entry name" value="ATP-GRASP ENZYME FSQD"/>
    <property type="match status" value="1"/>
</dbReference>
<dbReference type="PROSITE" id="PS50975">
    <property type="entry name" value="ATP_GRASP"/>
    <property type="match status" value="1"/>
</dbReference>
<dbReference type="EMBL" id="AZGA01000020">
    <property type="protein sequence ID" value="KRM34812.1"/>
    <property type="molecule type" value="Genomic_DNA"/>
</dbReference>
<evidence type="ECO:0000256" key="4">
    <source>
        <dbReference type="PROSITE-ProRule" id="PRU00409"/>
    </source>
</evidence>
<organism evidence="6 7">
    <name type="scientific">Agrilactobacillus composti DSM 18527 = JCM 14202</name>
    <dbReference type="NCBI Taxonomy" id="1423734"/>
    <lineage>
        <taxon>Bacteria</taxon>
        <taxon>Bacillati</taxon>
        <taxon>Bacillota</taxon>
        <taxon>Bacilli</taxon>
        <taxon>Lactobacillales</taxon>
        <taxon>Lactobacillaceae</taxon>
        <taxon>Agrilactobacillus</taxon>
    </lineage>
</organism>
<dbReference type="STRING" id="1423734.FC83_GL001949"/>
<dbReference type="GO" id="GO:0005524">
    <property type="term" value="F:ATP binding"/>
    <property type="evidence" value="ECO:0007669"/>
    <property type="project" value="UniProtKB-UniRule"/>
</dbReference>
<protein>
    <recommendedName>
        <fullName evidence="5">ATP-grasp domain-containing protein</fullName>
    </recommendedName>
</protein>
<dbReference type="eggNOG" id="COG0189">
    <property type="taxonomic scope" value="Bacteria"/>
</dbReference>
<dbReference type="GO" id="GO:0016874">
    <property type="term" value="F:ligase activity"/>
    <property type="evidence" value="ECO:0007669"/>
    <property type="project" value="UniProtKB-KW"/>
</dbReference>
<dbReference type="Proteomes" id="UP000051236">
    <property type="component" value="Unassembled WGS sequence"/>
</dbReference>